<dbReference type="AlphaFoldDB" id="A0A931ISY3"/>
<evidence type="ECO:0000313" key="3">
    <source>
        <dbReference type="Proteomes" id="UP000620139"/>
    </source>
</evidence>
<gene>
    <name evidence="2" type="ORF">I7X43_04680</name>
</gene>
<sequence length="217" mass="24075">MYTPPYTVAAEADSLALLRAHPLGTVAWQGPSGLEATPLPWLLRGTALSEGLRLAAHAPRANPLVQRALAQPQEVLVIFQGVQGYISPNWYPSKAQFEKMVPTWNYSTVHVHGRLRAIDDPNWVREQLIELTARYEANEPEPWTLEQAAPGFIDQLQRALVGLELTVTRIEGKAKLSQNREEGDQRGAIQALRQRGEHGLAEAMEQARDGHVPPSSR</sequence>
<organism evidence="2 3">
    <name type="scientific">Inhella gelatinilytica</name>
    <dbReference type="NCBI Taxonomy" id="2795030"/>
    <lineage>
        <taxon>Bacteria</taxon>
        <taxon>Pseudomonadati</taxon>
        <taxon>Pseudomonadota</taxon>
        <taxon>Betaproteobacteria</taxon>
        <taxon>Burkholderiales</taxon>
        <taxon>Sphaerotilaceae</taxon>
        <taxon>Inhella</taxon>
    </lineage>
</organism>
<feature type="compositionally biased region" description="Basic and acidic residues" evidence="1">
    <location>
        <begin position="194"/>
        <end position="211"/>
    </location>
</feature>
<dbReference type="PANTHER" id="PTHR35802">
    <property type="entry name" value="PROTEASE SYNTHASE AND SPORULATION PROTEIN PAI 2"/>
    <property type="match status" value="1"/>
</dbReference>
<evidence type="ECO:0000256" key="1">
    <source>
        <dbReference type="SAM" id="MobiDB-lite"/>
    </source>
</evidence>
<feature type="region of interest" description="Disordered" evidence="1">
    <location>
        <begin position="193"/>
        <end position="217"/>
    </location>
</feature>
<dbReference type="PIRSF" id="PIRSF010372">
    <property type="entry name" value="PaiB"/>
    <property type="match status" value="1"/>
</dbReference>
<evidence type="ECO:0000313" key="2">
    <source>
        <dbReference type="EMBL" id="MBH9552142.1"/>
    </source>
</evidence>
<proteinExistence type="predicted"/>
<dbReference type="Gene3D" id="2.30.110.10">
    <property type="entry name" value="Electron Transport, Fmn-binding Protein, Chain A"/>
    <property type="match status" value="1"/>
</dbReference>
<dbReference type="SUPFAM" id="SSF50475">
    <property type="entry name" value="FMN-binding split barrel"/>
    <property type="match status" value="1"/>
</dbReference>
<dbReference type="Pfam" id="PF04299">
    <property type="entry name" value="FMN_bind_2"/>
    <property type="match status" value="1"/>
</dbReference>
<dbReference type="EMBL" id="JAEDAL010000001">
    <property type="protein sequence ID" value="MBH9552142.1"/>
    <property type="molecule type" value="Genomic_DNA"/>
</dbReference>
<accession>A0A931ISY3</accession>
<dbReference type="InterPro" id="IPR007396">
    <property type="entry name" value="TR_PAI2-type"/>
</dbReference>
<comment type="caution">
    <text evidence="2">The sequence shown here is derived from an EMBL/GenBank/DDBJ whole genome shotgun (WGS) entry which is preliminary data.</text>
</comment>
<reference evidence="2" key="1">
    <citation type="submission" date="2020-12" db="EMBL/GenBank/DDBJ databases">
        <title>The genome sequence of Inhella sp. 4Y17.</title>
        <authorList>
            <person name="Liu Y."/>
        </authorList>
    </citation>
    <scope>NUCLEOTIDE SEQUENCE</scope>
    <source>
        <strain evidence="2">4Y10</strain>
    </source>
</reference>
<name>A0A931ISY3_9BURK</name>
<keyword evidence="3" id="KW-1185">Reference proteome</keyword>
<dbReference type="RefSeq" id="WP_198099714.1">
    <property type="nucleotide sequence ID" value="NZ_JAEDAL010000001.1"/>
</dbReference>
<dbReference type="PANTHER" id="PTHR35802:SF1">
    <property type="entry name" value="PROTEASE SYNTHASE AND SPORULATION PROTEIN PAI 2"/>
    <property type="match status" value="1"/>
</dbReference>
<dbReference type="Proteomes" id="UP000620139">
    <property type="component" value="Unassembled WGS sequence"/>
</dbReference>
<protein>
    <submittedName>
        <fullName evidence="2">FMN-binding negative transcriptional regulator</fullName>
    </submittedName>
</protein>
<dbReference type="InterPro" id="IPR012349">
    <property type="entry name" value="Split_barrel_FMN-bd"/>
</dbReference>